<dbReference type="Proteomes" id="UP000193083">
    <property type="component" value="Unassembled WGS sequence"/>
</dbReference>
<organism evidence="1 2">
    <name type="scientific">Mesorhizobium australicum</name>
    <dbReference type="NCBI Taxonomy" id="536018"/>
    <lineage>
        <taxon>Bacteria</taxon>
        <taxon>Pseudomonadati</taxon>
        <taxon>Pseudomonadota</taxon>
        <taxon>Alphaproteobacteria</taxon>
        <taxon>Hyphomicrobiales</taxon>
        <taxon>Phyllobacteriaceae</taxon>
        <taxon>Mesorhizobium</taxon>
    </lineage>
</organism>
<dbReference type="OrthoDB" id="571298at2"/>
<dbReference type="AlphaFoldDB" id="A0A1X7NML3"/>
<dbReference type="RefSeq" id="WP_085464153.1">
    <property type="nucleotide sequence ID" value="NZ_FXBL01000004.1"/>
</dbReference>
<evidence type="ECO:0000313" key="2">
    <source>
        <dbReference type="Proteomes" id="UP000193083"/>
    </source>
</evidence>
<keyword evidence="2" id="KW-1185">Reference proteome</keyword>
<gene>
    <name evidence="1" type="ORF">SAMN02982922_2142</name>
</gene>
<dbReference type="Pfam" id="PF20102">
    <property type="entry name" value="DUF6492"/>
    <property type="match status" value="1"/>
</dbReference>
<sequence length="291" mass="33477">MHDVLRRANALVTASYKPDLERCRLLCETVDRYVTGHSHHYILVASEDVALFRQLEGPKRTVVDERDLLPSWLRSFPDPFFRFRKRVWLSLRTMPLRGWHVQQLRRIAIAHHVGEEALIYCDSDVAFLRPFDCRSFWNGGDLRLFRREGALAGDGLDDQRLWASNAGKVLGLSAPPRNDYIATVIAWRRDATTTMCRRIEEITGRHWVAGIASNRHFSECMIYGRYADEVLEGQGHFHASNELCRVYWTGPALSDDEFREFVAAMSPDQVAIGMQSFIGTDIGRIRRLIEA</sequence>
<dbReference type="InterPro" id="IPR045499">
    <property type="entry name" value="DUF6492"/>
</dbReference>
<name>A0A1X7NML3_9HYPH</name>
<reference evidence="1 2" key="1">
    <citation type="submission" date="2017-04" db="EMBL/GenBank/DDBJ databases">
        <authorList>
            <person name="Afonso C.L."/>
            <person name="Miller P.J."/>
            <person name="Scott M.A."/>
            <person name="Spackman E."/>
            <person name="Goraichik I."/>
            <person name="Dimitrov K.M."/>
            <person name="Suarez D.L."/>
            <person name="Swayne D.E."/>
        </authorList>
    </citation>
    <scope>NUCLEOTIDE SEQUENCE [LARGE SCALE GENOMIC DNA]</scope>
    <source>
        <strain evidence="1 2">B5P</strain>
    </source>
</reference>
<evidence type="ECO:0000313" key="1">
    <source>
        <dbReference type="EMBL" id="SMH39223.1"/>
    </source>
</evidence>
<proteinExistence type="predicted"/>
<accession>A0A1X7NML3</accession>
<protein>
    <submittedName>
        <fullName evidence="1">Uncharacterized protein</fullName>
    </submittedName>
</protein>
<dbReference type="EMBL" id="FXBL01000004">
    <property type="protein sequence ID" value="SMH39223.1"/>
    <property type="molecule type" value="Genomic_DNA"/>
</dbReference>